<feature type="domain" description="EGF-like" evidence="3">
    <location>
        <begin position="71"/>
        <end position="102"/>
    </location>
</feature>
<feature type="domain" description="EGF-like" evidence="3">
    <location>
        <begin position="104"/>
        <end position="136"/>
    </location>
</feature>
<accession>A0A1J1I1M8</accession>
<feature type="domain" description="EGF-like" evidence="3">
    <location>
        <begin position="282"/>
        <end position="313"/>
    </location>
</feature>
<feature type="domain" description="EGF-like" evidence="3">
    <location>
        <begin position="138"/>
        <end position="174"/>
    </location>
</feature>
<dbReference type="STRING" id="568069.A0A1J1I1M8"/>
<evidence type="ECO:0000259" key="3">
    <source>
        <dbReference type="SMART" id="SM00181"/>
    </source>
</evidence>
<dbReference type="OrthoDB" id="409374at2759"/>
<feature type="chain" id="PRO_5012430229" evidence="2">
    <location>
        <begin position="24"/>
        <end position="544"/>
    </location>
</feature>
<dbReference type="InterPro" id="IPR000742">
    <property type="entry name" value="EGF"/>
</dbReference>
<keyword evidence="5" id="KW-1185">Reference proteome</keyword>
<proteinExistence type="predicted"/>
<feature type="signal peptide" evidence="2">
    <location>
        <begin position="1"/>
        <end position="23"/>
    </location>
</feature>
<dbReference type="AlphaFoldDB" id="A0A1J1I1M8"/>
<feature type="transmembrane region" description="Helical" evidence="1">
    <location>
        <begin position="482"/>
        <end position="505"/>
    </location>
</feature>
<dbReference type="Gene3D" id="2.10.25.10">
    <property type="entry name" value="Laminin"/>
    <property type="match status" value="5"/>
</dbReference>
<feature type="domain" description="EGF-like" evidence="3">
    <location>
        <begin position="208"/>
        <end position="240"/>
    </location>
</feature>
<evidence type="ECO:0000256" key="2">
    <source>
        <dbReference type="SAM" id="SignalP"/>
    </source>
</evidence>
<evidence type="ECO:0000313" key="5">
    <source>
        <dbReference type="Proteomes" id="UP000183832"/>
    </source>
</evidence>
<dbReference type="Proteomes" id="UP000183832">
    <property type="component" value="Unassembled WGS sequence"/>
</dbReference>
<dbReference type="EMBL" id="CVRI01000038">
    <property type="protein sequence ID" value="CRK94232.1"/>
    <property type="molecule type" value="Genomic_DNA"/>
</dbReference>
<feature type="domain" description="EGF-like" evidence="3">
    <location>
        <begin position="176"/>
        <end position="206"/>
    </location>
</feature>
<keyword evidence="1" id="KW-0812">Transmembrane</keyword>
<keyword evidence="2" id="KW-0732">Signal</keyword>
<dbReference type="InterPro" id="IPR053255">
    <property type="entry name" value="EGF-like_domain"/>
</dbReference>
<dbReference type="PANTHER" id="PTHR24047:SF32">
    <property type="entry name" value="FI01909P-RELATED"/>
    <property type="match status" value="1"/>
</dbReference>
<name>A0A1J1I1M8_9DIPT</name>
<keyword evidence="1" id="KW-0472">Membrane</keyword>
<feature type="domain" description="EGF-like" evidence="3">
    <location>
        <begin position="315"/>
        <end position="350"/>
    </location>
</feature>
<dbReference type="SMART" id="SM00181">
    <property type="entry name" value="EGF"/>
    <property type="match status" value="8"/>
</dbReference>
<evidence type="ECO:0000256" key="1">
    <source>
        <dbReference type="SAM" id="Phobius"/>
    </source>
</evidence>
<protein>
    <submittedName>
        <fullName evidence="4">CLUMA_CG007747, isoform A</fullName>
    </submittedName>
</protein>
<feature type="domain" description="EGF-like" evidence="3">
    <location>
        <begin position="250"/>
        <end position="280"/>
    </location>
</feature>
<keyword evidence="1" id="KW-1133">Transmembrane helix</keyword>
<sequence>MLLLKVMLAFGFLLIAFVMKSSGENFGLCEKTVMRRFLNTSVTPAVYYKVNTTIRECCFGFMTVGDQCIPMCQNVCINSRCVGNNKCQCHSGYYPVDHYRCLPKCEPLCGDNMACLAPNKCLCKPQYKKLNDSYCEPICSFTDDNFECINAKCLEPNVCECFEGYRRVSEFQCEPICTNCMNGECISPENCECYEGYEKDSYGICTPICDPKCLNSKCVAPNTCECDENFEKYLKSFECLEKQTIKDRQSCVSSCTNGSCSYDGVCVCDLGFEMFNGKCLKTCNKECINGKCLEDQCVCPKDYKLSENSTSCLPICAFEDGHDCISGICIAPQTCLCYEGFKFLDSRNCTCVPMCNPQCINGICTEDGCICHENFYNISAYECIKNCTEGLKWIYDECIEEIDFDSEEIDFDFNFNTTTDKMSSYEDETEDAVTMETKESPEMFFPDNETSSNESFLVNKTTGIFIEKSHLPPLPQLIPIKVIILFLSIIIFLIVSILLTFCFLYHRTNAKNIYHVHQKEKSSNCVYFVPQSEVATSPDSECSL</sequence>
<gene>
    <name evidence="4" type="ORF">CLUMA_CG007747</name>
</gene>
<evidence type="ECO:0000313" key="4">
    <source>
        <dbReference type="EMBL" id="CRK94232.1"/>
    </source>
</evidence>
<reference evidence="4 5" key="1">
    <citation type="submission" date="2015-04" db="EMBL/GenBank/DDBJ databases">
        <authorList>
            <person name="Syromyatnikov M.Y."/>
            <person name="Popov V.N."/>
        </authorList>
    </citation>
    <scope>NUCLEOTIDE SEQUENCE [LARGE SCALE GENOMIC DNA]</scope>
</reference>
<organism evidence="4 5">
    <name type="scientific">Clunio marinus</name>
    <dbReference type="NCBI Taxonomy" id="568069"/>
    <lineage>
        <taxon>Eukaryota</taxon>
        <taxon>Metazoa</taxon>
        <taxon>Ecdysozoa</taxon>
        <taxon>Arthropoda</taxon>
        <taxon>Hexapoda</taxon>
        <taxon>Insecta</taxon>
        <taxon>Pterygota</taxon>
        <taxon>Neoptera</taxon>
        <taxon>Endopterygota</taxon>
        <taxon>Diptera</taxon>
        <taxon>Nematocera</taxon>
        <taxon>Chironomoidea</taxon>
        <taxon>Chironomidae</taxon>
        <taxon>Clunio</taxon>
    </lineage>
</organism>
<dbReference type="PANTHER" id="PTHR24047">
    <property type="entry name" value="FI01909P-RELATED"/>
    <property type="match status" value="1"/>
</dbReference>